<dbReference type="InterPro" id="IPR015273">
    <property type="entry name" value="Cys-tRNA-synt_Ia_DALR"/>
</dbReference>
<comment type="subunit">
    <text evidence="3 12">Monomer.</text>
</comment>
<dbReference type="GO" id="GO:0004817">
    <property type="term" value="F:cysteine-tRNA ligase activity"/>
    <property type="evidence" value="ECO:0007669"/>
    <property type="project" value="UniProtKB-UniRule"/>
</dbReference>
<evidence type="ECO:0000313" key="15">
    <source>
        <dbReference type="Proteomes" id="UP000256774"/>
    </source>
</evidence>
<dbReference type="Gene3D" id="1.20.120.1910">
    <property type="entry name" value="Cysteine-tRNA ligase, C-terminal anti-codon recognition domain"/>
    <property type="match status" value="1"/>
</dbReference>
<feature type="short sequence motif" description="'HIGH' region" evidence="12">
    <location>
        <begin position="36"/>
        <end position="46"/>
    </location>
</feature>
<gene>
    <name evidence="12" type="primary">cysS</name>
    <name evidence="14" type="ORF">DFR26_1282</name>
</gene>
<feature type="domain" description="Cysteinyl-tRNA synthetase class Ia DALR" evidence="13">
    <location>
        <begin position="349"/>
        <end position="411"/>
    </location>
</feature>
<dbReference type="PRINTS" id="PR00983">
    <property type="entry name" value="TRNASYNTHCYS"/>
</dbReference>
<keyword evidence="8 12" id="KW-0862">Zinc</keyword>
<keyword evidence="10 12" id="KW-0648">Protein biosynthesis</keyword>
<evidence type="ECO:0000256" key="4">
    <source>
        <dbReference type="ARBA" id="ARBA00022490"/>
    </source>
</evidence>
<dbReference type="InterPro" id="IPR015803">
    <property type="entry name" value="Cys-tRNA-ligase"/>
</dbReference>
<keyword evidence="7 12" id="KW-0547">Nucleotide-binding</keyword>
<dbReference type="RefSeq" id="WP_116208102.1">
    <property type="nucleotide sequence ID" value="NZ_QUNR01000002.1"/>
</dbReference>
<feature type="short sequence motif" description="'KMSKS' region" evidence="12">
    <location>
        <begin position="272"/>
        <end position="276"/>
    </location>
</feature>
<dbReference type="InterPro" id="IPR056411">
    <property type="entry name" value="CysS_C"/>
</dbReference>
<keyword evidence="15" id="KW-1185">Reference proteome</keyword>
<organism evidence="14 15">
    <name type="scientific">Paraperlucidibaca baekdonensis</name>
    <dbReference type="NCBI Taxonomy" id="748120"/>
    <lineage>
        <taxon>Bacteria</taxon>
        <taxon>Pseudomonadati</taxon>
        <taxon>Pseudomonadota</taxon>
        <taxon>Gammaproteobacteria</taxon>
        <taxon>Moraxellales</taxon>
        <taxon>Moraxellaceae</taxon>
        <taxon>Paraperlucidibaca</taxon>
    </lineage>
</organism>
<evidence type="ECO:0000256" key="3">
    <source>
        <dbReference type="ARBA" id="ARBA00011245"/>
    </source>
</evidence>
<dbReference type="InterPro" id="IPR024909">
    <property type="entry name" value="Cys-tRNA/MSH_ligase"/>
</dbReference>
<dbReference type="GO" id="GO:0005524">
    <property type="term" value="F:ATP binding"/>
    <property type="evidence" value="ECO:0007669"/>
    <property type="project" value="UniProtKB-UniRule"/>
</dbReference>
<evidence type="ECO:0000256" key="9">
    <source>
        <dbReference type="ARBA" id="ARBA00022840"/>
    </source>
</evidence>
<dbReference type="OrthoDB" id="9815130at2"/>
<dbReference type="PANTHER" id="PTHR10890:SF3">
    <property type="entry name" value="CYSTEINE--TRNA LIGASE, CYTOPLASMIC"/>
    <property type="match status" value="1"/>
</dbReference>
<comment type="catalytic activity">
    <reaction evidence="12">
        <text>tRNA(Cys) + L-cysteine + ATP = L-cysteinyl-tRNA(Cys) + AMP + diphosphate</text>
        <dbReference type="Rhea" id="RHEA:17773"/>
        <dbReference type="Rhea" id="RHEA-COMP:9661"/>
        <dbReference type="Rhea" id="RHEA-COMP:9679"/>
        <dbReference type="ChEBI" id="CHEBI:30616"/>
        <dbReference type="ChEBI" id="CHEBI:33019"/>
        <dbReference type="ChEBI" id="CHEBI:35235"/>
        <dbReference type="ChEBI" id="CHEBI:78442"/>
        <dbReference type="ChEBI" id="CHEBI:78517"/>
        <dbReference type="ChEBI" id="CHEBI:456215"/>
        <dbReference type="EC" id="6.1.1.16"/>
    </reaction>
</comment>
<dbReference type="GO" id="GO:0008270">
    <property type="term" value="F:zinc ion binding"/>
    <property type="evidence" value="ECO:0007669"/>
    <property type="project" value="UniProtKB-UniRule"/>
</dbReference>
<dbReference type="Pfam" id="PF09190">
    <property type="entry name" value="DALR_2"/>
    <property type="match status" value="1"/>
</dbReference>
<evidence type="ECO:0000256" key="1">
    <source>
        <dbReference type="ARBA" id="ARBA00004496"/>
    </source>
</evidence>
<evidence type="ECO:0000256" key="2">
    <source>
        <dbReference type="ARBA" id="ARBA00005594"/>
    </source>
</evidence>
<comment type="similarity">
    <text evidence="2 12">Belongs to the class-I aminoacyl-tRNA synthetase family.</text>
</comment>
<feature type="binding site" evidence="12">
    <location>
        <position position="275"/>
    </location>
    <ligand>
        <name>ATP</name>
        <dbReference type="ChEBI" id="CHEBI:30616"/>
    </ligand>
</feature>
<dbReference type="Gene3D" id="3.40.50.620">
    <property type="entry name" value="HUPs"/>
    <property type="match status" value="1"/>
</dbReference>
<evidence type="ECO:0000256" key="11">
    <source>
        <dbReference type="ARBA" id="ARBA00023146"/>
    </source>
</evidence>
<evidence type="ECO:0000256" key="7">
    <source>
        <dbReference type="ARBA" id="ARBA00022741"/>
    </source>
</evidence>
<evidence type="ECO:0000259" key="13">
    <source>
        <dbReference type="SMART" id="SM00840"/>
    </source>
</evidence>
<dbReference type="SUPFAM" id="SSF47323">
    <property type="entry name" value="Anticodon-binding domain of a subclass of class I aminoacyl-tRNA synthetases"/>
    <property type="match status" value="1"/>
</dbReference>
<dbReference type="InterPro" id="IPR032678">
    <property type="entry name" value="tRNA-synt_1_cat_dom"/>
</dbReference>
<feature type="binding site" evidence="12">
    <location>
        <position position="215"/>
    </location>
    <ligand>
        <name>Zn(2+)</name>
        <dbReference type="ChEBI" id="CHEBI:29105"/>
    </ligand>
</feature>
<dbReference type="CDD" id="cd07963">
    <property type="entry name" value="Anticodon_Ia_Cys"/>
    <property type="match status" value="1"/>
</dbReference>
<dbReference type="Pfam" id="PF01406">
    <property type="entry name" value="tRNA-synt_1e"/>
    <property type="match status" value="1"/>
</dbReference>
<evidence type="ECO:0000256" key="6">
    <source>
        <dbReference type="ARBA" id="ARBA00022723"/>
    </source>
</evidence>
<keyword evidence="11 12" id="KW-0030">Aminoacyl-tRNA synthetase</keyword>
<protein>
    <recommendedName>
        <fullName evidence="12">Cysteine--tRNA ligase</fullName>
        <ecNumber evidence="12">6.1.1.16</ecNumber>
    </recommendedName>
    <alternativeName>
        <fullName evidence="12">Cysteinyl-tRNA synthetase</fullName>
        <shortName evidence="12">CysRS</shortName>
    </alternativeName>
</protein>
<dbReference type="AlphaFoldDB" id="A0A3E0H6L6"/>
<dbReference type="GO" id="GO:0005829">
    <property type="term" value="C:cytosol"/>
    <property type="evidence" value="ECO:0007669"/>
    <property type="project" value="TreeGrafter"/>
</dbReference>
<comment type="subcellular location">
    <subcellularLocation>
        <location evidence="1 12">Cytoplasm</location>
    </subcellularLocation>
</comment>
<comment type="caution">
    <text evidence="14">The sequence shown here is derived from an EMBL/GenBank/DDBJ whole genome shotgun (WGS) entry which is preliminary data.</text>
</comment>
<accession>A0A3E0H6L6</accession>
<keyword evidence="6 12" id="KW-0479">Metal-binding</keyword>
<evidence type="ECO:0000256" key="10">
    <source>
        <dbReference type="ARBA" id="ARBA00022917"/>
    </source>
</evidence>
<dbReference type="Proteomes" id="UP000256774">
    <property type="component" value="Unassembled WGS sequence"/>
</dbReference>
<dbReference type="SUPFAM" id="SSF52374">
    <property type="entry name" value="Nucleotidylyl transferase"/>
    <property type="match status" value="1"/>
</dbReference>
<name>A0A3E0H6L6_9GAMM</name>
<evidence type="ECO:0000256" key="12">
    <source>
        <dbReference type="HAMAP-Rule" id="MF_00041"/>
    </source>
</evidence>
<feature type="binding site" evidence="12">
    <location>
        <position position="240"/>
    </location>
    <ligand>
        <name>Zn(2+)</name>
        <dbReference type="ChEBI" id="CHEBI:29105"/>
    </ligand>
</feature>
<dbReference type="PANTHER" id="PTHR10890">
    <property type="entry name" value="CYSTEINYL-TRNA SYNTHETASE"/>
    <property type="match status" value="1"/>
</dbReference>
<comment type="cofactor">
    <cofactor evidence="12">
        <name>Zn(2+)</name>
        <dbReference type="ChEBI" id="CHEBI:29105"/>
    </cofactor>
    <text evidence="12">Binds 1 zinc ion per subunit.</text>
</comment>
<feature type="binding site" evidence="12">
    <location>
        <position position="34"/>
    </location>
    <ligand>
        <name>Zn(2+)</name>
        <dbReference type="ChEBI" id="CHEBI:29105"/>
    </ligand>
</feature>
<dbReference type="SMART" id="SM00840">
    <property type="entry name" value="DALR_2"/>
    <property type="match status" value="1"/>
</dbReference>
<evidence type="ECO:0000256" key="8">
    <source>
        <dbReference type="ARBA" id="ARBA00022833"/>
    </source>
</evidence>
<dbReference type="InterPro" id="IPR009080">
    <property type="entry name" value="tRNAsynth_Ia_anticodon-bd"/>
</dbReference>
<dbReference type="GO" id="GO:0006423">
    <property type="term" value="P:cysteinyl-tRNA aminoacylation"/>
    <property type="evidence" value="ECO:0007669"/>
    <property type="project" value="UniProtKB-UniRule"/>
</dbReference>
<dbReference type="InterPro" id="IPR014729">
    <property type="entry name" value="Rossmann-like_a/b/a_fold"/>
</dbReference>
<reference evidence="14 15" key="1">
    <citation type="submission" date="2018-08" db="EMBL/GenBank/DDBJ databases">
        <title>Genomic Encyclopedia of Type Strains, Phase IV (KMG-IV): sequencing the most valuable type-strain genomes for metagenomic binning, comparative biology and taxonomic classification.</title>
        <authorList>
            <person name="Goeker M."/>
        </authorList>
    </citation>
    <scope>NUCLEOTIDE SEQUENCE [LARGE SCALE GENOMIC DNA]</scope>
    <source>
        <strain evidence="14 15">DSM 26022</strain>
    </source>
</reference>
<keyword evidence="5 12" id="KW-0436">Ligase</keyword>
<dbReference type="CDD" id="cd00672">
    <property type="entry name" value="CysRS_core"/>
    <property type="match status" value="1"/>
</dbReference>
<dbReference type="NCBIfam" id="TIGR00435">
    <property type="entry name" value="cysS"/>
    <property type="match status" value="1"/>
</dbReference>
<dbReference type="EMBL" id="QUNR01000002">
    <property type="protein sequence ID" value="REH39102.1"/>
    <property type="molecule type" value="Genomic_DNA"/>
</dbReference>
<keyword evidence="9 12" id="KW-0067">ATP-binding</keyword>
<sequence>MNPAATQLVLHNSELRRKQPFVPRTPGEVSLYVCGMTVYDYCHIGHARVMVSFDIITRWLRHLGFKVTYVRNITDIDDKIIRRANESGEGIDALTARFIAAMNDDAAALGTLAPTLEPKATDHVDDILNMITTLVDKGHAYPAKNGDVYFDVSSFPRYGRLSNKKLDDLQAGARVEVDELKTDPLDFVLWKAVKPDEPSWQSPWGAGRPGWHIECSAMSTCCLGSGFDIHGGGGDLLFPHHENEIAQSEAATGETYVNAWMHVGFVQVNAEKMSKSLNNFFTIREVLKNYHPEVLRYFIAASHYRSPLNYSDAALDQSRQSLERFYATLGALVDPSQGEPTNAAEFEARFTAAMNDDFNTPEALAVMYELVREANRCDKAGARAEASAYANLLKRLGAIVGLLQHEPEAFRQAGAGDAAFAETVEALVAEIREVRQAKNFQRSDELRAQLADMGVAVEFSRDGVRWRKASD</sequence>
<feature type="binding site" evidence="12">
    <location>
        <position position="244"/>
    </location>
    <ligand>
        <name>Zn(2+)</name>
        <dbReference type="ChEBI" id="CHEBI:29105"/>
    </ligand>
</feature>
<keyword evidence="4 12" id="KW-0963">Cytoplasm</keyword>
<proteinExistence type="inferred from homology"/>
<dbReference type="FunFam" id="3.40.50.620:FF:000009">
    <property type="entry name" value="Cysteine--tRNA ligase"/>
    <property type="match status" value="1"/>
</dbReference>
<evidence type="ECO:0000256" key="5">
    <source>
        <dbReference type="ARBA" id="ARBA00022598"/>
    </source>
</evidence>
<dbReference type="HAMAP" id="MF_00041">
    <property type="entry name" value="Cys_tRNA_synth"/>
    <property type="match status" value="1"/>
</dbReference>
<dbReference type="EC" id="6.1.1.16" evidence="12"/>
<evidence type="ECO:0000313" key="14">
    <source>
        <dbReference type="EMBL" id="REH39102.1"/>
    </source>
</evidence>
<dbReference type="Pfam" id="PF23493">
    <property type="entry name" value="CysS_C"/>
    <property type="match status" value="1"/>
</dbReference>